<proteinExistence type="predicted"/>
<keyword evidence="2" id="KW-1185">Reference proteome</keyword>
<name>A0A2P4Y0W6_9STRA</name>
<dbReference type="Proteomes" id="UP000237271">
    <property type="component" value="Unassembled WGS sequence"/>
</dbReference>
<organism evidence="1 2">
    <name type="scientific">Phytophthora palmivora</name>
    <dbReference type="NCBI Taxonomy" id="4796"/>
    <lineage>
        <taxon>Eukaryota</taxon>
        <taxon>Sar</taxon>
        <taxon>Stramenopiles</taxon>
        <taxon>Oomycota</taxon>
        <taxon>Peronosporomycetes</taxon>
        <taxon>Peronosporales</taxon>
        <taxon>Peronosporaceae</taxon>
        <taxon>Phytophthora</taxon>
    </lineage>
</organism>
<dbReference type="AlphaFoldDB" id="A0A2P4Y0W6"/>
<protein>
    <submittedName>
        <fullName evidence="1">Uncharacterized protein</fullName>
    </submittedName>
</protein>
<dbReference type="EMBL" id="NCKW01006493">
    <property type="protein sequence ID" value="POM71446.1"/>
    <property type="molecule type" value="Genomic_DNA"/>
</dbReference>
<comment type="caution">
    <text evidence="1">The sequence shown here is derived from an EMBL/GenBank/DDBJ whole genome shotgun (WGS) entry which is preliminary data.</text>
</comment>
<gene>
    <name evidence="1" type="ORF">PHPALM_11991</name>
</gene>
<evidence type="ECO:0000313" key="1">
    <source>
        <dbReference type="EMBL" id="POM71446.1"/>
    </source>
</evidence>
<evidence type="ECO:0000313" key="2">
    <source>
        <dbReference type="Proteomes" id="UP000237271"/>
    </source>
</evidence>
<sequence length="95" mass="11152">MLPFFFANYILYHTGKRSEYKLSSVQREQILAYLSNFICSSTASGYETDRETLKTYCMMQKKLPIYAYYENLGLMPQHLGEFCKHEHVASFIIAM</sequence>
<reference evidence="1 2" key="1">
    <citation type="journal article" date="2017" name="Genome Biol. Evol.">
        <title>Phytophthora megakarya and P. palmivora, closely related causal agents of cacao black pod rot, underwent increases in genome sizes and gene numbers by different mechanisms.</title>
        <authorList>
            <person name="Ali S.S."/>
            <person name="Shao J."/>
            <person name="Lary D.J."/>
            <person name="Kronmiller B."/>
            <person name="Shen D."/>
            <person name="Strem M.D."/>
            <person name="Amoako-Attah I."/>
            <person name="Akrofi A.Y."/>
            <person name="Begoude B.A."/>
            <person name="Ten Hoopen G.M."/>
            <person name="Coulibaly K."/>
            <person name="Kebe B.I."/>
            <person name="Melnick R.L."/>
            <person name="Guiltinan M.J."/>
            <person name="Tyler B.M."/>
            <person name="Meinhardt L.W."/>
            <person name="Bailey B.A."/>
        </authorList>
    </citation>
    <scope>NUCLEOTIDE SEQUENCE [LARGE SCALE GENOMIC DNA]</scope>
    <source>
        <strain evidence="2">sbr112.9</strain>
    </source>
</reference>
<accession>A0A2P4Y0W6</accession>